<dbReference type="Proteomes" id="UP000324611">
    <property type="component" value="Unassembled WGS sequence"/>
</dbReference>
<organism evidence="1 2">
    <name type="scientific">Chitinophaga agrisoli</name>
    <dbReference type="NCBI Taxonomy" id="2607653"/>
    <lineage>
        <taxon>Bacteria</taxon>
        <taxon>Pseudomonadati</taxon>
        <taxon>Bacteroidota</taxon>
        <taxon>Chitinophagia</taxon>
        <taxon>Chitinophagales</taxon>
        <taxon>Chitinophagaceae</taxon>
        <taxon>Chitinophaga</taxon>
    </lineage>
</organism>
<keyword evidence="2" id="KW-1185">Reference proteome</keyword>
<gene>
    <name evidence="1" type="ORF">F0L74_27125</name>
</gene>
<accession>A0A5B2VNH3</accession>
<dbReference type="NCBIfam" id="NF038153">
    <property type="entry name" value="lant_leader_L1a"/>
    <property type="match status" value="1"/>
</dbReference>
<dbReference type="InterPro" id="IPR058238">
    <property type="entry name" value="Lant_leader_dom"/>
</dbReference>
<sequence>MKKRKLDLGKKLLLNKEKVASLSNTQQAALVGGFATVLVNCSLQTVQISLCRATSPAPGRPCCQIP</sequence>
<dbReference type="AlphaFoldDB" id="A0A5B2VNH3"/>
<reference evidence="1 2" key="2">
    <citation type="submission" date="2019-09" db="EMBL/GenBank/DDBJ databases">
        <authorList>
            <person name="Jin C."/>
        </authorList>
    </citation>
    <scope>NUCLEOTIDE SEQUENCE [LARGE SCALE GENOMIC DNA]</scope>
    <source>
        <strain evidence="1 2">BN140078</strain>
    </source>
</reference>
<evidence type="ECO:0000313" key="1">
    <source>
        <dbReference type="EMBL" id="KAA2239862.1"/>
    </source>
</evidence>
<name>A0A5B2VNH3_9BACT</name>
<evidence type="ECO:0000313" key="2">
    <source>
        <dbReference type="Proteomes" id="UP000324611"/>
    </source>
</evidence>
<dbReference type="EMBL" id="VUOC01000004">
    <property type="protein sequence ID" value="KAA2239862.1"/>
    <property type="molecule type" value="Genomic_DNA"/>
</dbReference>
<protein>
    <submittedName>
        <fullName evidence="1">Uncharacterized protein</fullName>
    </submittedName>
</protein>
<comment type="caution">
    <text evidence="1">The sequence shown here is derived from an EMBL/GenBank/DDBJ whole genome shotgun (WGS) entry which is preliminary data.</text>
</comment>
<proteinExistence type="predicted"/>
<reference evidence="1 2" key="1">
    <citation type="submission" date="2019-09" db="EMBL/GenBank/DDBJ databases">
        <title>Chitinophaga ginsengihumi sp. nov., isolated from soil of ginseng rhizosphere.</title>
        <authorList>
            <person name="Lee J."/>
        </authorList>
    </citation>
    <scope>NUCLEOTIDE SEQUENCE [LARGE SCALE GENOMIC DNA]</scope>
    <source>
        <strain evidence="1 2">BN140078</strain>
    </source>
</reference>
<dbReference type="RefSeq" id="WP_149841039.1">
    <property type="nucleotide sequence ID" value="NZ_VUOC01000004.1"/>
</dbReference>